<dbReference type="Proteomes" id="UP000463939">
    <property type="component" value="Plasmid SGTM_pl2"/>
</dbReference>
<geneLocation type="plasmid" evidence="5">
    <name>sgtm_pl2 dna</name>
</geneLocation>
<dbReference type="InterPro" id="IPR036390">
    <property type="entry name" value="WH_DNA-bd_sf"/>
</dbReference>
<comment type="similarity">
    <text evidence="1">Belongs to the initiator RepB protein family.</text>
</comment>
<reference evidence="5" key="1">
    <citation type="submission" date="2019-11" db="EMBL/GenBank/DDBJ databases">
        <title>Isolation and characterization of a novel species in the genus Sulfuriferula.</title>
        <authorList>
            <person name="Mochizuki J."/>
            <person name="Kojima H."/>
            <person name="Fukui M."/>
        </authorList>
    </citation>
    <scope>NUCLEOTIDE SEQUENCE [LARGE SCALE GENOMIC DNA]</scope>
    <source>
        <strain evidence="5">SGTM</strain>
        <plasmid evidence="5">sgtm_pl2 dna</plasmid>
    </source>
</reference>
<accession>A0A809RME8</accession>
<dbReference type="SUPFAM" id="SSF46785">
    <property type="entry name" value="Winged helix' DNA-binding domain"/>
    <property type="match status" value="2"/>
</dbReference>
<feature type="region of interest" description="Disordered" evidence="2">
    <location>
        <begin position="237"/>
        <end position="267"/>
    </location>
</feature>
<evidence type="ECO:0000313" key="4">
    <source>
        <dbReference type="EMBL" id="BBP02575.1"/>
    </source>
</evidence>
<dbReference type="RefSeq" id="WP_162086459.1">
    <property type="nucleotide sequence ID" value="NZ_AP021883.1"/>
</dbReference>
<proteinExistence type="inferred from homology"/>
<feature type="domain" description="Initiator Rep protein WH1" evidence="3">
    <location>
        <begin position="7"/>
        <end position="159"/>
    </location>
</feature>
<dbReference type="KEGG" id="sniv:SFSGTM_32830"/>
<dbReference type="GO" id="GO:0003887">
    <property type="term" value="F:DNA-directed DNA polymerase activity"/>
    <property type="evidence" value="ECO:0007669"/>
    <property type="project" value="InterPro"/>
</dbReference>
<dbReference type="Gene3D" id="1.10.10.10">
    <property type="entry name" value="Winged helix-like DNA-binding domain superfamily/Winged helix DNA-binding domain"/>
    <property type="match status" value="2"/>
</dbReference>
<dbReference type="GO" id="GO:0006270">
    <property type="term" value="P:DNA replication initiation"/>
    <property type="evidence" value="ECO:0007669"/>
    <property type="project" value="InterPro"/>
</dbReference>
<evidence type="ECO:0000256" key="1">
    <source>
        <dbReference type="ARBA" id="ARBA00038283"/>
    </source>
</evidence>
<keyword evidence="5" id="KW-1185">Reference proteome</keyword>
<dbReference type="Pfam" id="PF01051">
    <property type="entry name" value="Rep3_N"/>
    <property type="match status" value="1"/>
</dbReference>
<evidence type="ECO:0000256" key="2">
    <source>
        <dbReference type="SAM" id="MobiDB-lite"/>
    </source>
</evidence>
<keyword evidence="4" id="KW-0614">Plasmid</keyword>
<evidence type="ECO:0000259" key="3">
    <source>
        <dbReference type="Pfam" id="PF01051"/>
    </source>
</evidence>
<dbReference type="InterPro" id="IPR036388">
    <property type="entry name" value="WH-like_DNA-bd_sf"/>
</dbReference>
<dbReference type="EMBL" id="AP021883">
    <property type="protein sequence ID" value="BBP02575.1"/>
    <property type="molecule type" value="Genomic_DNA"/>
</dbReference>
<sequence length="293" mass="33893">MSKKLPVFKTVDLISAGYRLSSFEQKILLYAICMARETETGLSETTPLTIKATEFSARFGLNDNSIYAQLKSFSEDFYNRDIKFSTAGEFSGVDNRRVRWLSEFGYNDSQGTVSVVFTPRVISEISRIDGRLNPYISYVLNNVCDMHGIYSIRLYEWLMAFKLIGARELTIEFMKESLELGDKYELFTHFRRYVIENSIAEINKCSDIIIDKPKLIKTGRNVTSMVFKFRFKNPDTPAAAKKAKPAKYKPSPARTGESQQQYEDRIRREYAEEEIKRIRDSQLKSLEENDSNK</sequence>
<organism evidence="4 5">
    <name type="scientific">Sulfuriferula nivalis</name>
    <dbReference type="NCBI Taxonomy" id="2675298"/>
    <lineage>
        <taxon>Bacteria</taxon>
        <taxon>Pseudomonadati</taxon>
        <taxon>Pseudomonadota</taxon>
        <taxon>Betaproteobacteria</taxon>
        <taxon>Nitrosomonadales</taxon>
        <taxon>Sulfuricellaceae</taxon>
        <taxon>Sulfuriferula</taxon>
    </lineage>
</organism>
<gene>
    <name evidence="4" type="ORF">SFSGTM_32830</name>
</gene>
<protein>
    <recommendedName>
        <fullName evidence="3">Initiator Rep protein WH1 domain-containing protein</fullName>
    </recommendedName>
</protein>
<dbReference type="InterPro" id="IPR000525">
    <property type="entry name" value="Initiator_Rep_WH1"/>
</dbReference>
<evidence type="ECO:0000313" key="5">
    <source>
        <dbReference type="Proteomes" id="UP000463939"/>
    </source>
</evidence>
<dbReference type="AlphaFoldDB" id="A0A809RME8"/>
<name>A0A809RME8_9PROT</name>
<dbReference type="Pfam" id="PF21205">
    <property type="entry name" value="Rep3_C"/>
    <property type="match status" value="1"/>
</dbReference>